<dbReference type="InterPro" id="IPR036691">
    <property type="entry name" value="Endo/exonu/phosph_ase_sf"/>
</dbReference>
<evidence type="ECO:0000256" key="1">
    <source>
        <dbReference type="SAM" id="Coils"/>
    </source>
</evidence>
<dbReference type="SUPFAM" id="SSF56219">
    <property type="entry name" value="DNase I-like"/>
    <property type="match status" value="1"/>
</dbReference>
<protein>
    <recommendedName>
        <fullName evidence="5">Endonuclease/exonuclease/phosphatase domain-containing protein</fullName>
    </recommendedName>
</protein>
<reference evidence="3" key="1">
    <citation type="submission" date="2023-06" db="EMBL/GenBank/DDBJ databases">
        <title>Male Hemibagrus guttatus genome.</title>
        <authorList>
            <person name="Bian C."/>
        </authorList>
    </citation>
    <scope>NUCLEOTIDE SEQUENCE</scope>
    <source>
        <strain evidence="3">Male_cb2023</strain>
        <tissue evidence="3">Muscle</tissue>
    </source>
</reference>
<keyword evidence="1" id="KW-0175">Coiled coil</keyword>
<evidence type="ECO:0000313" key="3">
    <source>
        <dbReference type="EMBL" id="KAK3554538.1"/>
    </source>
</evidence>
<dbReference type="Gene3D" id="3.60.10.10">
    <property type="entry name" value="Endonuclease/exonuclease/phosphatase"/>
    <property type="match status" value="1"/>
</dbReference>
<evidence type="ECO:0000313" key="4">
    <source>
        <dbReference type="Proteomes" id="UP001274896"/>
    </source>
</evidence>
<proteinExistence type="predicted"/>
<sequence>MRPKAVTSTEVQQQDTTRVLWTLMEVKSRTVTSPGLASPGPHPGTRPGVGACRREPGGRVFACGTRPGTARRNDVGPPSRRPTTRRKEHKGPVGCELEEKERFWSELDEVMESIPTGERVVIGVDFNGHVGEGNTGDEEVMGKFGVKERNLEGQMVVDFAKSIDMAVVNTYFQKREEHRVTYKSGGRRTQVDYILCRRGNLKEISDCKVVVGESVARQHRMVVCRMTLMVCKTKRSKIEIEKKTKWWKLKKEECCEEFRQKLRQALGGQVVLPDDWGTTAEVIRETGRKVLGVSSGRRKEDKETWWWNEEVQDSIQRKRLAKKKWDMDRTEENRQEYKELQRRVKRKVSKAKQKAYDELYTRLDTREGEKDLYRLARQRD</sequence>
<organism evidence="3 4">
    <name type="scientific">Hemibagrus guttatus</name>
    <dbReference type="NCBI Taxonomy" id="175788"/>
    <lineage>
        <taxon>Eukaryota</taxon>
        <taxon>Metazoa</taxon>
        <taxon>Chordata</taxon>
        <taxon>Craniata</taxon>
        <taxon>Vertebrata</taxon>
        <taxon>Euteleostomi</taxon>
        <taxon>Actinopterygii</taxon>
        <taxon>Neopterygii</taxon>
        <taxon>Teleostei</taxon>
        <taxon>Ostariophysi</taxon>
        <taxon>Siluriformes</taxon>
        <taxon>Bagridae</taxon>
        <taxon>Hemibagrus</taxon>
    </lineage>
</organism>
<dbReference type="PANTHER" id="PTHR23227:SF83">
    <property type="entry name" value="ENDONUCLEASE_EXONUCLEASE_PHOSPHATASE DOMAIN-CONTAINING PROTEIN"/>
    <property type="match status" value="1"/>
</dbReference>
<feature type="region of interest" description="Disordered" evidence="2">
    <location>
        <begin position="31"/>
        <end position="94"/>
    </location>
</feature>
<name>A0AAE0VFG8_9TELE</name>
<feature type="coiled-coil region" evidence="1">
    <location>
        <begin position="320"/>
        <end position="354"/>
    </location>
</feature>
<evidence type="ECO:0000256" key="2">
    <source>
        <dbReference type="SAM" id="MobiDB-lite"/>
    </source>
</evidence>
<dbReference type="Proteomes" id="UP001274896">
    <property type="component" value="Unassembled WGS sequence"/>
</dbReference>
<dbReference type="AlphaFoldDB" id="A0AAE0VFG8"/>
<evidence type="ECO:0008006" key="5">
    <source>
        <dbReference type="Google" id="ProtNLM"/>
    </source>
</evidence>
<comment type="caution">
    <text evidence="3">The sequence shown here is derived from an EMBL/GenBank/DDBJ whole genome shotgun (WGS) entry which is preliminary data.</text>
</comment>
<dbReference type="EMBL" id="JAUCMX010000002">
    <property type="protein sequence ID" value="KAK3554538.1"/>
    <property type="molecule type" value="Genomic_DNA"/>
</dbReference>
<dbReference type="PANTHER" id="PTHR23227">
    <property type="entry name" value="BUCENTAUR RELATED"/>
    <property type="match status" value="1"/>
</dbReference>
<keyword evidence="4" id="KW-1185">Reference proteome</keyword>
<gene>
    <name evidence="3" type="ORF">QTP70_024439</name>
</gene>
<accession>A0AAE0VFG8</accession>
<dbReference type="InterPro" id="IPR027124">
    <property type="entry name" value="Swc5/CFDP1/2"/>
</dbReference>